<dbReference type="SUPFAM" id="SSF53300">
    <property type="entry name" value="vWA-like"/>
    <property type="match status" value="1"/>
</dbReference>
<gene>
    <name evidence="2" type="ORF">Prum_088590</name>
</gene>
<reference evidence="2 3" key="1">
    <citation type="submission" date="2020-03" db="EMBL/GenBank/DDBJ databases">
        <title>Whole genome shotgun sequence of Phytohabitans rumicis NBRC 108638.</title>
        <authorList>
            <person name="Komaki H."/>
            <person name="Tamura T."/>
        </authorList>
    </citation>
    <scope>NUCLEOTIDE SEQUENCE [LARGE SCALE GENOMIC DNA]</scope>
    <source>
        <strain evidence="2 3">NBRC 108638</strain>
    </source>
</reference>
<organism evidence="2 3">
    <name type="scientific">Phytohabitans rumicis</name>
    <dbReference type="NCBI Taxonomy" id="1076125"/>
    <lineage>
        <taxon>Bacteria</taxon>
        <taxon>Bacillati</taxon>
        <taxon>Actinomycetota</taxon>
        <taxon>Actinomycetes</taxon>
        <taxon>Micromonosporales</taxon>
        <taxon>Micromonosporaceae</taxon>
    </lineage>
</organism>
<dbReference type="SMART" id="SM00327">
    <property type="entry name" value="VWA"/>
    <property type="match status" value="1"/>
</dbReference>
<comment type="caution">
    <text evidence="2">The sequence shown here is derived from an EMBL/GenBank/DDBJ whole genome shotgun (WGS) entry which is preliminary data.</text>
</comment>
<dbReference type="CDD" id="cd00198">
    <property type="entry name" value="vWFA"/>
    <property type="match status" value="1"/>
</dbReference>
<protein>
    <recommendedName>
        <fullName evidence="1">VWFA domain-containing protein</fullName>
    </recommendedName>
</protein>
<evidence type="ECO:0000313" key="2">
    <source>
        <dbReference type="EMBL" id="GFJ95217.1"/>
    </source>
</evidence>
<dbReference type="AlphaFoldDB" id="A0A6V8LM90"/>
<evidence type="ECO:0000313" key="3">
    <source>
        <dbReference type="Proteomes" id="UP000482960"/>
    </source>
</evidence>
<dbReference type="EMBL" id="BLPG01000001">
    <property type="protein sequence ID" value="GFJ95217.1"/>
    <property type="molecule type" value="Genomic_DNA"/>
</dbReference>
<dbReference type="Gene3D" id="3.40.50.410">
    <property type="entry name" value="von Willebrand factor, type A domain"/>
    <property type="match status" value="1"/>
</dbReference>
<reference evidence="2 3" key="2">
    <citation type="submission" date="2020-03" db="EMBL/GenBank/DDBJ databases">
        <authorList>
            <person name="Ichikawa N."/>
            <person name="Kimura A."/>
            <person name="Kitahashi Y."/>
            <person name="Uohara A."/>
        </authorList>
    </citation>
    <scope>NUCLEOTIDE SEQUENCE [LARGE SCALE GENOMIC DNA]</scope>
    <source>
        <strain evidence="2 3">NBRC 108638</strain>
    </source>
</reference>
<name>A0A6V8LM90_9ACTN</name>
<keyword evidence="3" id="KW-1185">Reference proteome</keyword>
<dbReference type="Proteomes" id="UP000482960">
    <property type="component" value="Unassembled WGS sequence"/>
</dbReference>
<dbReference type="PROSITE" id="PS50234">
    <property type="entry name" value="VWFA"/>
    <property type="match status" value="1"/>
</dbReference>
<proteinExistence type="predicted"/>
<dbReference type="InterPro" id="IPR036465">
    <property type="entry name" value="vWFA_dom_sf"/>
</dbReference>
<dbReference type="InterPro" id="IPR002035">
    <property type="entry name" value="VWF_A"/>
</dbReference>
<accession>A0A6V8LM90</accession>
<sequence>MNVPTPTLTETAPNTNSYTITESKAFIANHSLTLNDFDIQDFIITYPATATVDTLTLQRTGPVPSSVVINLPSLVGLPEGVVVDGFRITVDETPPSGGRITFTVHIAEDTGGGALLQDWELRAKVDGPADWTLSTGGPGAVTRNFVACDPRAVVAAPVAGAVLESENITLTAANPQAGTVLGGLPAALNPGFRWSHTGPIVIDPLPVDTDDDTFEDLAMPKVYRPVPIELRVKTAFGGTDANDTTGFLETESDPVDLEIRARPQHIVLVLDRSGSMGLEGRWDSAVTATRALVHLFANVREGVNPNDRIGIVVFEDNTCAWHALPPSSAIQTRMPMTELPKARNDILTLDLGVPGTCTPIGDGLMAGYDLLATGGPVGDKQYTIIEITDGFQNAGGVFIGSVDPSAGAGLPPGTIQSVTQALTDSAHPLRADIHAAGRLFIIGLGVTVESDLLNELATDTGGQFGSAAQPSQLAGEFGNMLAFSQEITHQQASNTAPPGLPVDANRAYFSTATGAERLVFAVLRGGLPAGEVGLILERWNPATSAFDAEPMDPISSSTHHAGSVVDVIGSTGGAPAIWRLTSVDINGTPLGPLPAANVLAYEDLRVKGTVALNQPAFLTGDDMTVTVRLRHDGSPILGATVRAELDAPGESLGEALAGLGPNVSIKDLVDPKRRDVPPLQAAMIEDVMRRRGWKTWPRTRPTGVFVDGTNLLHDPDGDGNYSNTFAQVFDEGVYRWTLFADGQDTQGHPFDRQLAITTVAGIKVDARATRIRQERIHNHPSKLRAVRVTITPKDGRGKLFGPNKDHLVYWALEDGTFEHVHNQVPAPVFTDGTYRRVILFRHHDRPTLRVLANGTLLPKIRVQD</sequence>
<feature type="domain" description="VWFA" evidence="1">
    <location>
        <begin position="265"/>
        <end position="487"/>
    </location>
</feature>
<evidence type="ECO:0000259" key="1">
    <source>
        <dbReference type="PROSITE" id="PS50234"/>
    </source>
</evidence>